<protein>
    <submittedName>
        <fullName evidence="1">Uncharacterized protein</fullName>
    </submittedName>
</protein>
<gene>
    <name evidence="1" type="ORF">B9L19_03490</name>
</gene>
<keyword evidence="2" id="KW-1185">Reference proteome</keyword>
<dbReference type="EMBL" id="NEWK01000001">
    <property type="protein sequence ID" value="OXB89157.1"/>
    <property type="molecule type" value="Genomic_DNA"/>
</dbReference>
<dbReference type="KEGG" id="gtm:GT3921_04625"/>
<reference evidence="1 2" key="1">
    <citation type="submission" date="2017-05" db="EMBL/GenBank/DDBJ databases">
        <title>The genome sequence of Geobacillus thermocatenulatus DSM 730.</title>
        <authorList>
            <person name="Ramaloko W.T."/>
            <person name="Koen N."/>
            <person name="Polliack S."/>
            <person name="Aliyu H."/>
            <person name="Lebre P."/>
            <person name="Mohr T."/>
            <person name="Oswald F."/>
            <person name="Zwick M."/>
            <person name="Neumann A."/>
            <person name="Syldatk C."/>
            <person name="Cowan D."/>
            <person name="De Maayer P."/>
        </authorList>
    </citation>
    <scope>NUCLEOTIDE SEQUENCE [LARGE SCALE GENOMIC DNA]</scope>
    <source>
        <strain evidence="1 2">BGSC 93A1</strain>
    </source>
</reference>
<proteinExistence type="predicted"/>
<dbReference type="Gene3D" id="3.80.10.10">
    <property type="entry name" value="Ribonuclease Inhibitor"/>
    <property type="match status" value="1"/>
</dbReference>
<organism evidence="1 2">
    <name type="scientific">Geobacillus thermocatenulatus</name>
    <dbReference type="NCBI Taxonomy" id="33938"/>
    <lineage>
        <taxon>Bacteria</taxon>
        <taxon>Bacillati</taxon>
        <taxon>Bacillota</taxon>
        <taxon>Bacilli</taxon>
        <taxon>Bacillales</taxon>
        <taxon>Anoxybacillaceae</taxon>
        <taxon>Geobacillus</taxon>
        <taxon>Geobacillus thermoleovorans group</taxon>
    </lineage>
</organism>
<sequence length="291" mass="30944">MKKFTVILVLLLTLGIFTSSPFTMSAFASSPTDFIYQDNGTYYAIIGYTGPGGDVVVPDTYNGKPVEMIGAFVFTPASLVTSVEIPNKVTNIAVQAIDTSITIKGYSGSAAHTYATTYGNPFVDLGAASASPATGSTKVNGIISSTVIDCVVPLTVSFAIDPNTDSFVSPRLKIINNTNAPVNVTIVDFKMDQDTINKGFQSVLPDTYTDTEWKGLNKTDSKKLAIGTRADTGWALINNGGTLYDKGLSNVLVGAIAANSDADMVFEAKHGNSFEKVETVSYTLSFKFELQ</sequence>
<evidence type="ECO:0000313" key="1">
    <source>
        <dbReference type="EMBL" id="OXB89157.1"/>
    </source>
</evidence>
<dbReference type="RefSeq" id="WP_089113845.1">
    <property type="nucleotide sequence ID" value="NZ_CP018058.1"/>
</dbReference>
<name>A0A226QBV7_9BACL</name>
<dbReference type="Proteomes" id="UP000198378">
    <property type="component" value="Unassembled WGS sequence"/>
</dbReference>
<comment type="caution">
    <text evidence="1">The sequence shown here is derived from an EMBL/GenBank/DDBJ whole genome shotgun (WGS) entry which is preliminary data.</text>
</comment>
<evidence type="ECO:0000313" key="2">
    <source>
        <dbReference type="Proteomes" id="UP000198378"/>
    </source>
</evidence>
<dbReference type="AlphaFoldDB" id="A0A226QBV7"/>
<dbReference type="InterPro" id="IPR032675">
    <property type="entry name" value="LRR_dom_sf"/>
</dbReference>
<accession>A0A226QBV7</accession>